<dbReference type="AlphaFoldDB" id="A0A8H4W0M9"/>
<dbReference type="SUPFAM" id="SSF69118">
    <property type="entry name" value="AhpD-like"/>
    <property type="match status" value="1"/>
</dbReference>
<comment type="caution">
    <text evidence="2">The sequence shown here is derived from an EMBL/GenBank/DDBJ whole genome shotgun (WGS) entry which is preliminary data.</text>
</comment>
<evidence type="ECO:0000313" key="3">
    <source>
        <dbReference type="Proteomes" id="UP000566819"/>
    </source>
</evidence>
<dbReference type="Proteomes" id="UP000566819">
    <property type="component" value="Unassembled WGS sequence"/>
</dbReference>
<dbReference type="PANTHER" id="PTHR34846">
    <property type="entry name" value="4-CARBOXYMUCONOLACTONE DECARBOXYLASE FAMILY PROTEIN (AFU_ORTHOLOGUE AFUA_6G11590)"/>
    <property type="match status" value="1"/>
</dbReference>
<reference evidence="2 3" key="1">
    <citation type="submission" date="2020-03" db="EMBL/GenBank/DDBJ databases">
        <title>Draft Genome Sequence of Cudoniella acicularis.</title>
        <authorList>
            <person name="Buettner E."/>
            <person name="Kellner H."/>
        </authorList>
    </citation>
    <scope>NUCLEOTIDE SEQUENCE [LARGE SCALE GENOMIC DNA]</scope>
    <source>
        <strain evidence="2 3">DSM 108380</strain>
    </source>
</reference>
<sequence length="272" mass="29785">MPLRFPTTDLVDQSSSQAIQQELRDLHHGEPPFRYKRGDGNLIGCYATLSYSPDMLAPFFKIARAVYSPKNIDAYARELCILAVASVHSDPYVIECHIPLALKAGLSQLQIDEAVAGNVPHNSSEEHRAIYGLARRLIIGGGPLTEEEWQNFSGVLGRQKVLGIAHVVGSYLYGVYCKGYILRANSVLSCSPPSPDSCTLPLLRVAHATDFISSPRLLHRESKTCTIVGDATTVHGNRCECGSKITILRTKLRYEALLINMDPPVTGDEVPA</sequence>
<dbReference type="InterPro" id="IPR029032">
    <property type="entry name" value="AhpD-like"/>
</dbReference>
<proteinExistence type="predicted"/>
<feature type="domain" description="Carboxymuconolactone decarboxylase-like" evidence="1">
    <location>
        <begin position="53"/>
        <end position="130"/>
    </location>
</feature>
<name>A0A8H4W0M9_9HELO</name>
<evidence type="ECO:0000313" key="2">
    <source>
        <dbReference type="EMBL" id="KAF4629743.1"/>
    </source>
</evidence>
<dbReference type="OrthoDB" id="2567457at2759"/>
<dbReference type="PANTHER" id="PTHR34846:SF11">
    <property type="entry name" value="4-CARBOXYMUCONOLACTONE DECARBOXYLASE FAMILY PROTEIN (AFU_ORTHOLOGUE AFUA_6G11590)"/>
    <property type="match status" value="1"/>
</dbReference>
<protein>
    <recommendedName>
        <fullName evidence="1">Carboxymuconolactone decarboxylase-like domain-containing protein</fullName>
    </recommendedName>
</protein>
<dbReference type="EMBL" id="JAAMPI010000633">
    <property type="protein sequence ID" value="KAF4629743.1"/>
    <property type="molecule type" value="Genomic_DNA"/>
</dbReference>
<dbReference type="Pfam" id="PF02627">
    <property type="entry name" value="CMD"/>
    <property type="match status" value="1"/>
</dbReference>
<gene>
    <name evidence="2" type="ORF">G7Y89_g8401</name>
</gene>
<dbReference type="GO" id="GO:0051920">
    <property type="term" value="F:peroxiredoxin activity"/>
    <property type="evidence" value="ECO:0007669"/>
    <property type="project" value="InterPro"/>
</dbReference>
<evidence type="ECO:0000259" key="1">
    <source>
        <dbReference type="Pfam" id="PF02627"/>
    </source>
</evidence>
<accession>A0A8H4W0M9</accession>
<dbReference type="InterPro" id="IPR003779">
    <property type="entry name" value="CMD-like"/>
</dbReference>
<organism evidence="2 3">
    <name type="scientific">Cudoniella acicularis</name>
    <dbReference type="NCBI Taxonomy" id="354080"/>
    <lineage>
        <taxon>Eukaryota</taxon>
        <taxon>Fungi</taxon>
        <taxon>Dikarya</taxon>
        <taxon>Ascomycota</taxon>
        <taxon>Pezizomycotina</taxon>
        <taxon>Leotiomycetes</taxon>
        <taxon>Helotiales</taxon>
        <taxon>Tricladiaceae</taxon>
        <taxon>Cudoniella</taxon>
    </lineage>
</organism>
<dbReference type="Gene3D" id="1.20.1290.10">
    <property type="entry name" value="AhpD-like"/>
    <property type="match status" value="1"/>
</dbReference>
<keyword evidence="3" id="KW-1185">Reference proteome</keyword>